<protein>
    <submittedName>
        <fullName evidence="1">Uncharacterized protein</fullName>
    </submittedName>
</protein>
<comment type="caution">
    <text evidence="1">The sequence shown here is derived from an EMBL/GenBank/DDBJ whole genome shotgun (WGS) entry which is preliminary data.</text>
</comment>
<dbReference type="NCBIfam" id="NF046112">
    <property type="entry name" value="MSMEG_6209_Nter"/>
    <property type="match status" value="1"/>
</dbReference>
<reference evidence="1 2" key="1">
    <citation type="submission" date="2020-04" db="EMBL/GenBank/DDBJ databases">
        <title>Sequencing and Assembly of C. fimi.</title>
        <authorList>
            <person name="Ramsey A.R."/>
        </authorList>
    </citation>
    <scope>NUCLEOTIDE SEQUENCE [LARGE SCALE GENOMIC DNA]</scope>
    <source>
        <strain evidence="1 2">SB</strain>
    </source>
</reference>
<accession>A0A7Y0QIA4</accession>
<sequence>MGINSEHGPAVEFQTEAFEERLHEEFDPQLGPVAVHEAMLRAHDEFENARIDTFVPLLTYRTARDRLRAQLRTRVVPAT</sequence>
<dbReference type="EMBL" id="JABCJJ010000015">
    <property type="protein sequence ID" value="NMR20699.1"/>
    <property type="molecule type" value="Genomic_DNA"/>
</dbReference>
<gene>
    <name evidence="1" type="ORF">HIR71_10805</name>
</gene>
<dbReference type="AlphaFoldDB" id="A0A7Y0QIA4"/>
<organism evidence="1 2">
    <name type="scientific">Cellulomonas fimi</name>
    <dbReference type="NCBI Taxonomy" id="1708"/>
    <lineage>
        <taxon>Bacteria</taxon>
        <taxon>Bacillati</taxon>
        <taxon>Actinomycetota</taxon>
        <taxon>Actinomycetes</taxon>
        <taxon>Micrococcales</taxon>
        <taxon>Cellulomonadaceae</taxon>
        <taxon>Cellulomonas</taxon>
    </lineage>
</organism>
<evidence type="ECO:0000313" key="1">
    <source>
        <dbReference type="EMBL" id="NMR20699.1"/>
    </source>
</evidence>
<evidence type="ECO:0000313" key="2">
    <source>
        <dbReference type="Proteomes" id="UP000562124"/>
    </source>
</evidence>
<dbReference type="Gene3D" id="1.10.8.1060">
    <property type="entry name" value="Corynebacterium glutamicum thioredoxin-dependent arsenate reductase, N-terminal domain"/>
    <property type="match status" value="1"/>
</dbReference>
<keyword evidence="2" id="KW-1185">Reference proteome</keyword>
<dbReference type="RefSeq" id="WP_169325069.1">
    <property type="nucleotide sequence ID" value="NZ_JABCJJ010000015.1"/>
</dbReference>
<name>A0A7Y0QIA4_CELFI</name>
<proteinExistence type="predicted"/>
<dbReference type="Proteomes" id="UP000562124">
    <property type="component" value="Unassembled WGS sequence"/>
</dbReference>